<keyword evidence="2" id="KW-0472">Membrane</keyword>
<evidence type="ECO:0008006" key="5">
    <source>
        <dbReference type="Google" id="ProtNLM"/>
    </source>
</evidence>
<evidence type="ECO:0000256" key="1">
    <source>
        <dbReference type="SAM" id="Coils"/>
    </source>
</evidence>
<keyword evidence="1" id="KW-0175">Coiled coil</keyword>
<name>A0ABS6J026_9RHOB</name>
<comment type="caution">
    <text evidence="3">The sequence shown here is derived from an EMBL/GenBank/DDBJ whole genome shotgun (WGS) entry which is preliminary data.</text>
</comment>
<keyword evidence="2" id="KW-1133">Transmembrane helix</keyword>
<reference evidence="3 4" key="1">
    <citation type="submission" date="2021-06" db="EMBL/GenBank/DDBJ databases">
        <title>Rhodobacteraceae bacterium strain HSP-20.</title>
        <authorList>
            <person name="Chen W.-M."/>
        </authorList>
    </citation>
    <scope>NUCLEOTIDE SEQUENCE [LARGE SCALE GENOMIC DNA]</scope>
    <source>
        <strain evidence="3 4">HSP-20</strain>
    </source>
</reference>
<feature type="transmembrane region" description="Helical" evidence="2">
    <location>
        <begin position="89"/>
        <end position="109"/>
    </location>
</feature>
<evidence type="ECO:0000256" key="2">
    <source>
        <dbReference type="SAM" id="Phobius"/>
    </source>
</evidence>
<dbReference type="RefSeq" id="WP_161760655.1">
    <property type="nucleotide sequence ID" value="NZ_JAAATX020000001.1"/>
</dbReference>
<feature type="coiled-coil region" evidence="1">
    <location>
        <begin position="59"/>
        <end position="86"/>
    </location>
</feature>
<keyword evidence="2" id="KW-0812">Transmembrane</keyword>
<evidence type="ECO:0000313" key="4">
    <source>
        <dbReference type="Proteomes" id="UP000731907"/>
    </source>
</evidence>
<organism evidence="3 4">
    <name type="scientific">Paragemmobacter amnigenus</name>
    <dbReference type="NCBI Taxonomy" id="2852097"/>
    <lineage>
        <taxon>Bacteria</taxon>
        <taxon>Pseudomonadati</taxon>
        <taxon>Pseudomonadota</taxon>
        <taxon>Alphaproteobacteria</taxon>
        <taxon>Rhodobacterales</taxon>
        <taxon>Paracoccaceae</taxon>
        <taxon>Paragemmobacter</taxon>
    </lineage>
</organism>
<evidence type="ECO:0000313" key="3">
    <source>
        <dbReference type="EMBL" id="MBU9696616.1"/>
    </source>
</evidence>
<accession>A0ABS6J026</accession>
<gene>
    <name evidence="3" type="ORF">GU927_002025</name>
</gene>
<dbReference type="EMBL" id="JAAATX020000001">
    <property type="protein sequence ID" value="MBU9696616.1"/>
    <property type="molecule type" value="Genomic_DNA"/>
</dbReference>
<keyword evidence="4" id="KW-1185">Reference proteome</keyword>
<protein>
    <recommendedName>
        <fullName evidence="5">DUF883 domain-containing protein</fullName>
    </recommendedName>
</protein>
<sequence length="112" mass="12363">MPEDTVKPDEAHARPLHGDPDITELRRAALVFARKLGGYGLARAETIGEELEAGSETLVREGRRLAHDLRERVAKLETRAEHSVRDHPLQAVAALMGVVGFGLILGLILRRR</sequence>
<proteinExistence type="predicted"/>
<dbReference type="Proteomes" id="UP000731907">
    <property type="component" value="Unassembled WGS sequence"/>
</dbReference>